<keyword evidence="2 10" id="KW-0813">Transport</keyword>
<dbReference type="InterPro" id="IPR000531">
    <property type="entry name" value="Beta-barrel_TonB"/>
</dbReference>
<dbReference type="SUPFAM" id="SSF56935">
    <property type="entry name" value="Porins"/>
    <property type="match status" value="1"/>
</dbReference>
<dbReference type="Gene3D" id="2.170.130.10">
    <property type="entry name" value="TonB-dependent receptor, plug domain"/>
    <property type="match status" value="1"/>
</dbReference>
<keyword evidence="6 11" id="KW-0798">TonB box</keyword>
<evidence type="ECO:0000256" key="4">
    <source>
        <dbReference type="ARBA" id="ARBA00022692"/>
    </source>
</evidence>
<comment type="similarity">
    <text evidence="10 11">Belongs to the TonB-dependent receptor family.</text>
</comment>
<evidence type="ECO:0000256" key="7">
    <source>
        <dbReference type="ARBA" id="ARBA00023136"/>
    </source>
</evidence>
<dbReference type="InterPro" id="IPR012910">
    <property type="entry name" value="Plug_dom"/>
</dbReference>
<dbReference type="InterPro" id="IPR036942">
    <property type="entry name" value="Beta-barrel_TonB_sf"/>
</dbReference>
<evidence type="ECO:0000259" key="14">
    <source>
        <dbReference type="Pfam" id="PF07715"/>
    </source>
</evidence>
<keyword evidence="3 10" id="KW-1134">Transmembrane beta strand</keyword>
<dbReference type="AlphaFoldDB" id="A0A4Y8LA71"/>
<dbReference type="Pfam" id="PF13715">
    <property type="entry name" value="CarbopepD_reg_2"/>
    <property type="match status" value="1"/>
</dbReference>
<comment type="caution">
    <text evidence="15">The sequence shown here is derived from an EMBL/GenBank/DDBJ whole genome shotgun (WGS) entry which is preliminary data.</text>
</comment>
<evidence type="ECO:0000256" key="10">
    <source>
        <dbReference type="PROSITE-ProRule" id="PRU01360"/>
    </source>
</evidence>
<dbReference type="EMBL" id="SOML01000002">
    <property type="protein sequence ID" value="TFD97920.1"/>
    <property type="molecule type" value="Genomic_DNA"/>
</dbReference>
<dbReference type="InterPro" id="IPR008969">
    <property type="entry name" value="CarboxyPept-like_regulatory"/>
</dbReference>
<evidence type="ECO:0000256" key="5">
    <source>
        <dbReference type="ARBA" id="ARBA00022729"/>
    </source>
</evidence>
<gene>
    <name evidence="15" type="ORF">E2605_04695</name>
</gene>
<keyword evidence="5 12" id="KW-0732">Signal</keyword>
<feature type="domain" description="TonB-dependent receptor plug" evidence="14">
    <location>
        <begin position="123"/>
        <end position="227"/>
    </location>
</feature>
<reference evidence="15 16" key="1">
    <citation type="submission" date="2019-03" db="EMBL/GenBank/DDBJ databases">
        <title>San Antonio Military Medical Center submission to MRSN (WRAIR), pending publication.</title>
        <authorList>
            <person name="Blyth D.M."/>
            <person name="Mccarthy S.L."/>
            <person name="Schall S.E."/>
            <person name="Stam J.A."/>
            <person name="Ong A.C."/>
            <person name="Mcgann P.T."/>
        </authorList>
    </citation>
    <scope>NUCLEOTIDE SEQUENCE [LARGE SCALE GENOMIC DNA]</scope>
    <source>
        <strain evidence="15 16">MRSN571793</strain>
    </source>
</reference>
<evidence type="ECO:0000256" key="2">
    <source>
        <dbReference type="ARBA" id="ARBA00022448"/>
    </source>
</evidence>
<evidence type="ECO:0000256" key="8">
    <source>
        <dbReference type="ARBA" id="ARBA00023170"/>
    </source>
</evidence>
<dbReference type="Gene3D" id="2.60.40.1120">
    <property type="entry name" value="Carboxypeptidase-like, regulatory domain"/>
    <property type="match status" value="1"/>
</dbReference>
<dbReference type="SUPFAM" id="SSF49464">
    <property type="entry name" value="Carboxypeptidase regulatory domain-like"/>
    <property type="match status" value="1"/>
</dbReference>
<dbReference type="InterPro" id="IPR037066">
    <property type="entry name" value="Plug_dom_sf"/>
</dbReference>
<dbReference type="OrthoDB" id="9812892at2"/>
<keyword evidence="4 10" id="KW-0812">Transmembrane</keyword>
<protein>
    <submittedName>
        <fullName evidence="15">TonB-dependent receptor</fullName>
    </submittedName>
</protein>
<dbReference type="Pfam" id="PF07715">
    <property type="entry name" value="Plug"/>
    <property type="match status" value="1"/>
</dbReference>
<evidence type="ECO:0000313" key="15">
    <source>
        <dbReference type="EMBL" id="TFD97920.1"/>
    </source>
</evidence>
<dbReference type="PROSITE" id="PS52016">
    <property type="entry name" value="TONB_DEPENDENT_REC_3"/>
    <property type="match status" value="1"/>
</dbReference>
<proteinExistence type="inferred from homology"/>
<feature type="signal peptide" evidence="12">
    <location>
        <begin position="1"/>
        <end position="22"/>
    </location>
</feature>
<dbReference type="GO" id="GO:0015344">
    <property type="term" value="F:siderophore uptake transmembrane transporter activity"/>
    <property type="evidence" value="ECO:0007669"/>
    <property type="project" value="TreeGrafter"/>
</dbReference>
<sequence length="787" mass="89436">MKFLKFCFMAVILIVSALHVSAQTKSATISGIIKNSQNQPIESVSVYLKSTTNGVLSDSNGEYKLSVAPGKHTVVAYILGYKSKEQSVTVTGNENQTLNISLDEDETSLKEVLITGKTSAQTVREMPFYVNAIETKKYTNTSSDLNQILNRISGVRIRESGGVGSNFTFSLNGFSGNQIRFFIDGVPMDNLGSSFQMNNIPINLADRIDVYKGVVPISLGADALGGAINIITNPNRENYLDASYSYGSFNTHRTSINFGYTTKSGFTVQLNAFQNYSDNDYKVDVEVADLVTGLYTPMRVKRFHDTYHNETVIGKVGLVNKSFADALLVGITLGKNKADIQTGNRMYDVYGGRETKGDIIMPSIRYAKKDLFTKGLDVSLNGNFNFGTEQTIDTLYRQYNWLGEFVYKNPSNPNAVGGENSRTLYKYRNNNGLLVTNFNYKLSDQHLFTVNHTLNTFNRKGEDRLNPDNQANKMPKKSDKNIIGLSYQYIYNEKWTTMLFLKEYFQHNKSHRVYNDEYYIQSNNINKSGYGIASTYFFNPDFQIKASYEKSLRLPENDEMFGDEVNLESNYDLRPEHGNNFNLGGSYNLHLNQVHTLYFETNLIYRNTTDFIRAQVSVSGDRAKKKMVNMGKVETKGIDAEIRYSYKKNFVIGANITFQDITNQNKADGPVYQDRIPNIPYLYGNGNVSYLLENIGKKGNSLRFDYNLLYVHEYYLRWPSQGISSSKATIPEQIAHDVAVIYSFHNERYNLAFECRNLTDATLYDNFSLQKPSRFFSIKFRYFISKF</sequence>
<keyword evidence="8 15" id="KW-0675">Receptor</keyword>
<evidence type="ECO:0000256" key="1">
    <source>
        <dbReference type="ARBA" id="ARBA00004571"/>
    </source>
</evidence>
<organism evidence="15 16">
    <name type="scientific">Dysgonomonas capnocytophagoides</name>
    <dbReference type="NCBI Taxonomy" id="45254"/>
    <lineage>
        <taxon>Bacteria</taxon>
        <taxon>Pseudomonadati</taxon>
        <taxon>Bacteroidota</taxon>
        <taxon>Bacteroidia</taxon>
        <taxon>Bacteroidales</taxon>
        <taxon>Dysgonomonadaceae</taxon>
        <taxon>Dysgonomonas</taxon>
    </lineage>
</organism>
<dbReference type="STRING" id="1121485.GCA_000426485_02675"/>
<dbReference type="InterPro" id="IPR039426">
    <property type="entry name" value="TonB-dep_rcpt-like"/>
</dbReference>
<dbReference type="PANTHER" id="PTHR30069">
    <property type="entry name" value="TONB-DEPENDENT OUTER MEMBRANE RECEPTOR"/>
    <property type="match status" value="1"/>
</dbReference>
<feature type="chain" id="PRO_5021429687" evidence="12">
    <location>
        <begin position="23"/>
        <end position="787"/>
    </location>
</feature>
<keyword evidence="16" id="KW-1185">Reference proteome</keyword>
<dbReference type="Pfam" id="PF00593">
    <property type="entry name" value="TonB_dep_Rec_b-barrel"/>
    <property type="match status" value="1"/>
</dbReference>
<evidence type="ECO:0000256" key="6">
    <source>
        <dbReference type="ARBA" id="ARBA00023077"/>
    </source>
</evidence>
<name>A0A4Y8LA71_9BACT</name>
<feature type="domain" description="TonB-dependent receptor-like beta-barrel" evidence="13">
    <location>
        <begin position="370"/>
        <end position="758"/>
    </location>
</feature>
<evidence type="ECO:0000256" key="3">
    <source>
        <dbReference type="ARBA" id="ARBA00022452"/>
    </source>
</evidence>
<evidence type="ECO:0000256" key="12">
    <source>
        <dbReference type="SAM" id="SignalP"/>
    </source>
</evidence>
<comment type="subcellular location">
    <subcellularLocation>
        <location evidence="1 10">Cell outer membrane</location>
        <topology evidence="1 10">Multi-pass membrane protein</topology>
    </subcellularLocation>
</comment>
<evidence type="ECO:0000256" key="9">
    <source>
        <dbReference type="ARBA" id="ARBA00023237"/>
    </source>
</evidence>
<dbReference type="GO" id="GO:0044718">
    <property type="term" value="P:siderophore transmembrane transport"/>
    <property type="evidence" value="ECO:0007669"/>
    <property type="project" value="TreeGrafter"/>
</dbReference>
<dbReference type="GO" id="GO:0009279">
    <property type="term" value="C:cell outer membrane"/>
    <property type="evidence" value="ECO:0007669"/>
    <property type="project" value="UniProtKB-SubCell"/>
</dbReference>
<evidence type="ECO:0000259" key="13">
    <source>
        <dbReference type="Pfam" id="PF00593"/>
    </source>
</evidence>
<keyword evidence="9 10" id="KW-0998">Cell outer membrane</keyword>
<dbReference type="RefSeq" id="WP_134435672.1">
    <property type="nucleotide sequence ID" value="NZ_SOML01000002.1"/>
</dbReference>
<evidence type="ECO:0000256" key="11">
    <source>
        <dbReference type="RuleBase" id="RU003357"/>
    </source>
</evidence>
<evidence type="ECO:0000313" key="16">
    <source>
        <dbReference type="Proteomes" id="UP000297861"/>
    </source>
</evidence>
<keyword evidence="7 10" id="KW-0472">Membrane</keyword>
<dbReference type="Proteomes" id="UP000297861">
    <property type="component" value="Unassembled WGS sequence"/>
</dbReference>
<dbReference type="Gene3D" id="2.40.170.20">
    <property type="entry name" value="TonB-dependent receptor, beta-barrel domain"/>
    <property type="match status" value="1"/>
</dbReference>
<accession>A0A4Y8LA71</accession>
<dbReference type="PANTHER" id="PTHR30069:SF29">
    <property type="entry name" value="HEMOGLOBIN AND HEMOGLOBIN-HAPTOGLOBIN-BINDING PROTEIN 1-RELATED"/>
    <property type="match status" value="1"/>
</dbReference>